<protein>
    <submittedName>
        <fullName evidence="2">Uncharacterized protein</fullName>
    </submittedName>
</protein>
<name>A0A8S5UKF2_9CAUD</name>
<feature type="region of interest" description="Disordered" evidence="1">
    <location>
        <begin position="1"/>
        <end position="39"/>
    </location>
</feature>
<feature type="compositionally biased region" description="Basic and acidic residues" evidence="1">
    <location>
        <begin position="8"/>
        <end position="24"/>
    </location>
</feature>
<reference evidence="2" key="1">
    <citation type="journal article" date="2021" name="Proc. Natl. Acad. Sci. U.S.A.">
        <title>A Catalog of Tens of Thousands of Viruses from Human Metagenomes Reveals Hidden Associations with Chronic Diseases.</title>
        <authorList>
            <person name="Tisza M.J."/>
            <person name="Buck C.B."/>
        </authorList>
    </citation>
    <scope>NUCLEOTIDE SEQUENCE</scope>
    <source>
        <strain evidence="2">CtkHJ36</strain>
    </source>
</reference>
<evidence type="ECO:0000313" key="2">
    <source>
        <dbReference type="EMBL" id="DAF94915.1"/>
    </source>
</evidence>
<sequence length="39" mass="4065">MGVAPPEGEGRVSEDGAGRSEKGFSHRYSVPLFYGGSPP</sequence>
<organism evidence="2">
    <name type="scientific">Ackermannviridae sp. ctkHJ36</name>
    <dbReference type="NCBI Taxonomy" id="2825754"/>
    <lineage>
        <taxon>Viruses</taxon>
        <taxon>Duplodnaviria</taxon>
        <taxon>Heunggongvirae</taxon>
        <taxon>Uroviricota</taxon>
        <taxon>Caudoviricetes</taxon>
        <taxon>Pantevenvirales</taxon>
        <taxon>Ackermannviridae</taxon>
    </lineage>
</organism>
<proteinExistence type="predicted"/>
<evidence type="ECO:0000256" key="1">
    <source>
        <dbReference type="SAM" id="MobiDB-lite"/>
    </source>
</evidence>
<accession>A0A8S5UKF2</accession>
<dbReference type="EMBL" id="BK016098">
    <property type="protein sequence ID" value="DAF94915.1"/>
    <property type="molecule type" value="Genomic_DNA"/>
</dbReference>